<dbReference type="PANTHER" id="PTHR47331">
    <property type="entry name" value="PHD-TYPE DOMAIN-CONTAINING PROTEIN"/>
    <property type="match status" value="1"/>
</dbReference>
<reference evidence="2 3" key="1">
    <citation type="submission" date="2019-08" db="EMBL/GenBank/DDBJ databases">
        <title>Whole genome of Aphis craccivora.</title>
        <authorList>
            <person name="Voronova N.V."/>
            <person name="Shulinski R.S."/>
            <person name="Bandarenka Y.V."/>
            <person name="Zhorov D.G."/>
            <person name="Warner D."/>
        </authorList>
    </citation>
    <scope>NUCLEOTIDE SEQUENCE [LARGE SCALE GENOMIC DNA]</scope>
    <source>
        <strain evidence="2">180601</strain>
        <tissue evidence="2">Whole Body</tissue>
    </source>
</reference>
<dbReference type="PANTHER" id="PTHR47331:SF6">
    <property type="entry name" value="DOUBLECORTIN DOMAIN-CONTAINING PROTEIN"/>
    <property type="match status" value="1"/>
</dbReference>
<dbReference type="Proteomes" id="UP000478052">
    <property type="component" value="Unassembled WGS sequence"/>
</dbReference>
<evidence type="ECO:0000313" key="3">
    <source>
        <dbReference type="Proteomes" id="UP000478052"/>
    </source>
</evidence>
<name>A0A6G0XZY4_APHCR</name>
<organism evidence="2 3">
    <name type="scientific">Aphis craccivora</name>
    <name type="common">Cowpea aphid</name>
    <dbReference type="NCBI Taxonomy" id="307492"/>
    <lineage>
        <taxon>Eukaryota</taxon>
        <taxon>Metazoa</taxon>
        <taxon>Ecdysozoa</taxon>
        <taxon>Arthropoda</taxon>
        <taxon>Hexapoda</taxon>
        <taxon>Insecta</taxon>
        <taxon>Pterygota</taxon>
        <taxon>Neoptera</taxon>
        <taxon>Paraneoptera</taxon>
        <taxon>Hemiptera</taxon>
        <taxon>Sternorrhyncha</taxon>
        <taxon>Aphidomorpha</taxon>
        <taxon>Aphidoidea</taxon>
        <taxon>Aphididae</taxon>
        <taxon>Aphidini</taxon>
        <taxon>Aphis</taxon>
        <taxon>Aphis</taxon>
    </lineage>
</organism>
<protein>
    <submittedName>
        <fullName evidence="2">DUF5641 domain-containing protein</fullName>
    </submittedName>
</protein>
<dbReference type="EMBL" id="VUJU01007275">
    <property type="protein sequence ID" value="KAF0746274.1"/>
    <property type="molecule type" value="Genomic_DNA"/>
</dbReference>
<comment type="caution">
    <text evidence="2">The sequence shown here is derived from an EMBL/GenBank/DDBJ whole genome shotgun (WGS) entry which is preliminary data.</text>
</comment>
<sequence>MLVSTPEGGNTSSDQVKEHSFQSTMSHLEANKNTAITVTEMAKFTVMSCLNHKQYQTTGLVTPRITVDLPVNKLDTSTWNHLRGIQLADPTFHLEGKIDMLIGAELFYDILQDGKHVGPKKVPRVTIMSKEDQLCEDHFLKTFKRNEKGRYVVQFPFKETPHLVNSYYDVAVRRLAQMERSALICNEKSLNDMLHCCHKLQRNILRIITRFRMHRYFYTADIRQMFRQINIRYTHRTLITYTTVIVHSDDQCYQGIVRQNHPSEPIKQFKLKTVTYSLITSPFNALRTLAQLAVDEQNLYHVWNALLNVLFWIRIAQHSLFSDEIKRIKSSKLVATNYVLDSLDPFIDNKDLLRVAGRFWHANISYAILNIRPLCELDDGTVLTPGHFIIGHPLLAVLEDDIGPIDNHRKRWNILQKITQTYWKQWSNDLAVGDTGTPTQWPMAHVLEVFTNPVENRVGVVRIRTSKTELIHPITKLVKLSIEH</sequence>
<gene>
    <name evidence="2" type="ORF">FWK35_00023192</name>
</gene>
<feature type="region of interest" description="Disordered" evidence="1">
    <location>
        <begin position="1"/>
        <end position="20"/>
    </location>
</feature>
<proteinExistence type="predicted"/>
<dbReference type="OrthoDB" id="8065733at2759"/>
<accession>A0A6G0XZY4</accession>
<dbReference type="AlphaFoldDB" id="A0A6G0XZY4"/>
<evidence type="ECO:0000313" key="2">
    <source>
        <dbReference type="EMBL" id="KAF0746274.1"/>
    </source>
</evidence>
<evidence type="ECO:0000256" key="1">
    <source>
        <dbReference type="SAM" id="MobiDB-lite"/>
    </source>
</evidence>
<keyword evidence="3" id="KW-1185">Reference proteome</keyword>